<dbReference type="InterPro" id="IPR001048">
    <property type="entry name" value="Asp/Glu/Uridylate_kinase"/>
</dbReference>
<evidence type="ECO:0000313" key="3">
    <source>
        <dbReference type="Proteomes" id="UP000273982"/>
    </source>
</evidence>
<dbReference type="AlphaFoldDB" id="A0A3G8M5Y9"/>
<name>A0A3G8M5Y9_9HYPH</name>
<gene>
    <name evidence="2" type="ORF">EHO51_11410</name>
</gene>
<sequence length="212" mass="21840">MPSSNAPLVVKLGGSLNASPALADWLAALKRYPRPLTIVPGGGPFADAVRAAQPTMRYDDETAHAMAVLAMEQYALALANRDDSLELAASRGAIAAAHARGQIALWRPSAMVAAADDIAPSWDVTSDSLAAWLAKKMGACALMLIKSVDVGDGALLTEIVRKGVVDSALPDYLDGTPLFIAGPSSLPRAAALLADGVPPGAAIANFPTRKFA</sequence>
<dbReference type="Gene3D" id="3.40.1160.10">
    <property type="entry name" value="Acetylglutamate kinase-like"/>
    <property type="match status" value="1"/>
</dbReference>
<dbReference type="SUPFAM" id="SSF53633">
    <property type="entry name" value="Carbamate kinase-like"/>
    <property type="match status" value="1"/>
</dbReference>
<keyword evidence="2" id="KW-0418">Kinase</keyword>
<accession>A0A3G8M5Y9</accession>
<evidence type="ECO:0000259" key="1">
    <source>
        <dbReference type="Pfam" id="PF00696"/>
    </source>
</evidence>
<dbReference type="KEGG" id="mros:EHO51_11410"/>
<dbReference type="EMBL" id="CP034086">
    <property type="protein sequence ID" value="AZG77291.1"/>
    <property type="molecule type" value="Genomic_DNA"/>
</dbReference>
<evidence type="ECO:0000313" key="2">
    <source>
        <dbReference type="EMBL" id="AZG77291.1"/>
    </source>
</evidence>
<reference evidence="2 3" key="1">
    <citation type="submission" date="2018-11" db="EMBL/GenBank/DDBJ databases">
        <title>Genome squencing of methanotrophic bacteria isolated from alkaline groundwater in Korea.</title>
        <authorList>
            <person name="Nguyen L.N."/>
        </authorList>
    </citation>
    <scope>NUCLEOTIDE SEQUENCE [LARGE SCALE GENOMIC DNA]</scope>
    <source>
        <strain evidence="2 3">GW6</strain>
    </source>
</reference>
<dbReference type="Proteomes" id="UP000273982">
    <property type="component" value="Chromosome"/>
</dbReference>
<protein>
    <submittedName>
        <fullName evidence="2">Uridylate kinase</fullName>
    </submittedName>
</protein>
<dbReference type="RefSeq" id="WP_124739001.1">
    <property type="nucleotide sequence ID" value="NZ_CP034086.1"/>
</dbReference>
<dbReference type="InterPro" id="IPR036393">
    <property type="entry name" value="AceGlu_kinase-like_sf"/>
</dbReference>
<feature type="domain" description="Aspartate/glutamate/uridylate kinase" evidence="1">
    <location>
        <begin position="8"/>
        <end position="149"/>
    </location>
</feature>
<organism evidence="2 3">
    <name type="scientific">Methylocystis rosea</name>
    <dbReference type="NCBI Taxonomy" id="173366"/>
    <lineage>
        <taxon>Bacteria</taxon>
        <taxon>Pseudomonadati</taxon>
        <taxon>Pseudomonadota</taxon>
        <taxon>Alphaproteobacteria</taxon>
        <taxon>Hyphomicrobiales</taxon>
        <taxon>Methylocystaceae</taxon>
        <taxon>Methylocystis</taxon>
    </lineage>
</organism>
<proteinExistence type="predicted"/>
<keyword evidence="2" id="KW-0808">Transferase</keyword>
<dbReference type="GO" id="GO:0016301">
    <property type="term" value="F:kinase activity"/>
    <property type="evidence" value="ECO:0007669"/>
    <property type="project" value="UniProtKB-KW"/>
</dbReference>
<dbReference type="Pfam" id="PF00696">
    <property type="entry name" value="AA_kinase"/>
    <property type="match status" value="1"/>
</dbReference>